<evidence type="ECO:0000256" key="1">
    <source>
        <dbReference type="ARBA" id="ARBA00004571"/>
    </source>
</evidence>
<evidence type="ECO:0000256" key="15">
    <source>
        <dbReference type="RuleBase" id="RU003357"/>
    </source>
</evidence>
<dbReference type="GO" id="GO:0009279">
    <property type="term" value="C:cell outer membrane"/>
    <property type="evidence" value="ECO:0007669"/>
    <property type="project" value="UniProtKB-SubCell"/>
</dbReference>
<keyword evidence="3 14" id="KW-0813">Transport</keyword>
<evidence type="ECO:0000256" key="5">
    <source>
        <dbReference type="ARBA" id="ARBA00022496"/>
    </source>
</evidence>
<keyword evidence="11 14" id="KW-0472">Membrane</keyword>
<name>A0A220S3J9_9NEIS</name>
<evidence type="ECO:0000256" key="3">
    <source>
        <dbReference type="ARBA" id="ARBA00022448"/>
    </source>
</evidence>
<organism evidence="16 17">
    <name type="scientific">Neisseria chenwenguii</name>
    <dbReference type="NCBI Taxonomy" id="1853278"/>
    <lineage>
        <taxon>Bacteria</taxon>
        <taxon>Pseudomonadati</taxon>
        <taxon>Pseudomonadota</taxon>
        <taxon>Betaproteobacteria</taxon>
        <taxon>Neisseriales</taxon>
        <taxon>Neisseriaceae</taxon>
        <taxon>Neisseria</taxon>
    </lineage>
</organism>
<dbReference type="GO" id="GO:0038023">
    <property type="term" value="F:signaling receptor activity"/>
    <property type="evidence" value="ECO:0007669"/>
    <property type="project" value="InterPro"/>
</dbReference>
<evidence type="ECO:0000256" key="8">
    <source>
        <dbReference type="ARBA" id="ARBA00023004"/>
    </source>
</evidence>
<evidence type="ECO:0000256" key="11">
    <source>
        <dbReference type="ARBA" id="ARBA00023136"/>
    </source>
</evidence>
<dbReference type="NCBIfam" id="TIGR01783">
    <property type="entry name" value="TonB-siderophor"/>
    <property type="match status" value="1"/>
</dbReference>
<dbReference type="EMBL" id="CP022278">
    <property type="protein sequence ID" value="ASK27903.1"/>
    <property type="molecule type" value="Genomic_DNA"/>
</dbReference>
<proteinExistence type="inferred from homology"/>
<evidence type="ECO:0000256" key="14">
    <source>
        <dbReference type="PROSITE-ProRule" id="PRU01360"/>
    </source>
</evidence>
<evidence type="ECO:0000256" key="13">
    <source>
        <dbReference type="ARBA" id="ARBA00023237"/>
    </source>
</evidence>
<dbReference type="InterPro" id="IPR012910">
    <property type="entry name" value="Plug_dom"/>
</dbReference>
<dbReference type="InterPro" id="IPR010105">
    <property type="entry name" value="TonB_sidphr_rcpt"/>
</dbReference>
<keyword evidence="9" id="KW-0406">Ion transport</keyword>
<evidence type="ECO:0000313" key="16">
    <source>
        <dbReference type="EMBL" id="ASK27903.1"/>
    </source>
</evidence>
<sequence>MNKTFTRSLIAAAVFSIYPPAFAADAQNAAAPESAELATVNVVGSINKLQGVPFRQAKSAVNINAETLSEEGVEKADELGRYQAGFTSQPYGSDTNTNWFRVRGAEASQSVDGAPSIAYGFFTPQTEMFGVEAVEVTKGADAITYGAANSGGLINYVSKRPHKNQVSKGEIKAQIGTKSQRGIAADYTGRLNADDSLRYRIVGSYRNGKGEWHGTGSETYYFAPSLAWDISDRTKLNLLASYQKDVGTPSSNFLPIEGSLIPFEGKTISRSTNLGDPTVDRERNKQYSLGYEFSHDFGKGVSFSSNYRYNHVDNRHLGVFANYSALGAGGIGTRDAVFNDGTAKSHSFDNRLTWKTETDAVKNTLIAGIDYRRQNVNAVYDSWGNTVTPGSFNVFAPNYGISVTPKGTQTALKARQLGFYLQDSMRIFDKVQLTGGIRHDRAENEELSSAQKVKKNHTSYSSSLMYLAPYGISPYIAYNESFRLPNGLSNGQKLYDPNITKQIEAGVKYMPSWLDGKMSLAAFKAKDEGALVFDGTSGTTASSADPVKRKGIEFQADANLTDNINAAVAYTYLSSVTQGSNGDVRNPLAPKHTLSARAAYAFNQGALNGLKVGAGVRYIGKSQNVTSVWAPYSGASVPSATVFDLFARYDFARNWTAQVNVDNLTDKKYVAGCNYWCYYGQGRSVLGSVSYKF</sequence>
<keyword evidence="13 14" id="KW-0998">Cell outer membrane</keyword>
<dbReference type="SUPFAM" id="SSF56935">
    <property type="entry name" value="Porins"/>
    <property type="match status" value="1"/>
</dbReference>
<comment type="subcellular location">
    <subcellularLocation>
        <location evidence="1 14">Cell outer membrane</location>
        <topology evidence="1 14">Multi-pass membrane protein</topology>
    </subcellularLocation>
</comment>
<dbReference type="GO" id="GO:0015891">
    <property type="term" value="P:siderophore transport"/>
    <property type="evidence" value="ECO:0007669"/>
    <property type="project" value="InterPro"/>
</dbReference>
<evidence type="ECO:0000256" key="2">
    <source>
        <dbReference type="ARBA" id="ARBA00009810"/>
    </source>
</evidence>
<protein>
    <submittedName>
        <fullName evidence="16">TonB-dependent siderophore receptor</fullName>
    </submittedName>
</protein>
<dbReference type="Proteomes" id="UP000198238">
    <property type="component" value="Chromosome"/>
</dbReference>
<dbReference type="CDD" id="cd01347">
    <property type="entry name" value="ligand_gated_channel"/>
    <property type="match status" value="1"/>
</dbReference>
<dbReference type="InterPro" id="IPR036942">
    <property type="entry name" value="Beta-barrel_TonB_sf"/>
</dbReference>
<evidence type="ECO:0000256" key="7">
    <source>
        <dbReference type="ARBA" id="ARBA00022729"/>
    </source>
</evidence>
<comment type="similarity">
    <text evidence="2 14 15">Belongs to the TonB-dependent receptor family.</text>
</comment>
<dbReference type="Pfam" id="PF00593">
    <property type="entry name" value="TonB_dep_Rec_b-barrel"/>
    <property type="match status" value="1"/>
</dbReference>
<keyword evidence="8" id="KW-0408">Iron</keyword>
<keyword evidence="17" id="KW-1185">Reference proteome</keyword>
<evidence type="ECO:0000256" key="9">
    <source>
        <dbReference type="ARBA" id="ARBA00023065"/>
    </source>
</evidence>
<reference evidence="16 17" key="1">
    <citation type="submission" date="2017-06" db="EMBL/GenBank/DDBJ databases">
        <title>Neisseria chenwenguii sp. nov., isolated from the intestinal contents of Tibetan Plateau Pika in Yushu, Qinghai Province, China.</title>
        <authorList>
            <person name="Zhang G."/>
        </authorList>
    </citation>
    <scope>NUCLEOTIDE SEQUENCE [LARGE SCALE GENOMIC DNA]</scope>
    <source>
        <strain evidence="16 17">10023</strain>
    </source>
</reference>
<dbReference type="Pfam" id="PF07715">
    <property type="entry name" value="Plug"/>
    <property type="match status" value="1"/>
</dbReference>
<keyword evidence="12 16" id="KW-0675">Receptor</keyword>
<dbReference type="PANTHER" id="PTHR32552">
    <property type="entry name" value="FERRICHROME IRON RECEPTOR-RELATED"/>
    <property type="match status" value="1"/>
</dbReference>
<dbReference type="AlphaFoldDB" id="A0A220S3J9"/>
<dbReference type="InterPro" id="IPR039426">
    <property type="entry name" value="TonB-dep_rcpt-like"/>
</dbReference>
<dbReference type="Gene3D" id="2.40.170.20">
    <property type="entry name" value="TonB-dependent receptor, beta-barrel domain"/>
    <property type="match status" value="1"/>
</dbReference>
<accession>A0A220S3J9</accession>
<evidence type="ECO:0000256" key="12">
    <source>
        <dbReference type="ARBA" id="ARBA00023170"/>
    </source>
</evidence>
<dbReference type="InterPro" id="IPR000531">
    <property type="entry name" value="Beta-barrel_TonB"/>
</dbReference>
<dbReference type="InterPro" id="IPR037066">
    <property type="entry name" value="Plug_dom_sf"/>
</dbReference>
<keyword evidence="4 14" id="KW-1134">Transmembrane beta strand</keyword>
<keyword evidence="7" id="KW-0732">Signal</keyword>
<evidence type="ECO:0000256" key="10">
    <source>
        <dbReference type="ARBA" id="ARBA00023077"/>
    </source>
</evidence>
<keyword evidence="6 14" id="KW-0812">Transmembrane</keyword>
<evidence type="ECO:0000313" key="17">
    <source>
        <dbReference type="Proteomes" id="UP000198238"/>
    </source>
</evidence>
<evidence type="ECO:0000256" key="6">
    <source>
        <dbReference type="ARBA" id="ARBA00022692"/>
    </source>
</evidence>
<dbReference type="PANTHER" id="PTHR32552:SF68">
    <property type="entry name" value="FERRICHROME OUTER MEMBRANE TRANSPORTER_PHAGE RECEPTOR"/>
    <property type="match status" value="1"/>
</dbReference>
<gene>
    <name evidence="16" type="ORF">BG910_09325</name>
</gene>
<dbReference type="GO" id="GO:0015344">
    <property type="term" value="F:siderophore uptake transmembrane transporter activity"/>
    <property type="evidence" value="ECO:0007669"/>
    <property type="project" value="TreeGrafter"/>
</dbReference>
<evidence type="ECO:0000256" key="4">
    <source>
        <dbReference type="ARBA" id="ARBA00022452"/>
    </source>
</evidence>
<dbReference type="RefSeq" id="WP_089036598.1">
    <property type="nucleotide sequence ID" value="NZ_CP022278.1"/>
</dbReference>
<dbReference type="KEGG" id="nei:BG910_09325"/>
<dbReference type="OrthoDB" id="127311at2"/>
<keyword evidence="10 15" id="KW-0798">TonB box</keyword>
<keyword evidence="5" id="KW-0410">Iron transport</keyword>
<dbReference type="Gene3D" id="2.170.130.10">
    <property type="entry name" value="TonB-dependent receptor, plug domain"/>
    <property type="match status" value="1"/>
</dbReference>
<dbReference type="PROSITE" id="PS52016">
    <property type="entry name" value="TONB_DEPENDENT_REC_3"/>
    <property type="match status" value="1"/>
</dbReference>